<dbReference type="PANTHER" id="PTHR10146:SF14">
    <property type="entry name" value="PYRIDOXAL PHOSPHATE HOMEOSTASIS PROTEIN"/>
    <property type="match status" value="1"/>
</dbReference>
<evidence type="ECO:0000256" key="1">
    <source>
        <dbReference type="ARBA" id="ARBA00022898"/>
    </source>
</evidence>
<comment type="function">
    <text evidence="2">Pyridoxal 5'-phosphate (PLP)-binding protein, which is involved in PLP homeostasis.</text>
</comment>
<dbReference type="Gene3D" id="3.20.20.10">
    <property type="entry name" value="Alanine racemase"/>
    <property type="match status" value="1"/>
</dbReference>
<evidence type="ECO:0000256" key="2">
    <source>
        <dbReference type="HAMAP-Rule" id="MF_02087"/>
    </source>
</evidence>
<organism evidence="5 6">
    <name type="scientific">Fodinicurvata halophila</name>
    <dbReference type="NCBI Taxonomy" id="1419723"/>
    <lineage>
        <taxon>Bacteria</taxon>
        <taxon>Pseudomonadati</taxon>
        <taxon>Pseudomonadota</taxon>
        <taxon>Alphaproteobacteria</taxon>
        <taxon>Rhodospirillales</taxon>
        <taxon>Rhodovibrionaceae</taxon>
        <taxon>Fodinicurvata</taxon>
    </lineage>
</organism>
<dbReference type="EMBL" id="JBHSCW010000004">
    <property type="protein sequence ID" value="MFC4351794.1"/>
    <property type="molecule type" value="Genomic_DNA"/>
</dbReference>
<dbReference type="Pfam" id="PF01168">
    <property type="entry name" value="Ala_racemase_N"/>
    <property type="match status" value="1"/>
</dbReference>
<keyword evidence="6" id="KW-1185">Reference proteome</keyword>
<protein>
    <recommendedName>
        <fullName evidence="2">Pyridoxal phosphate homeostasis protein</fullName>
        <shortName evidence="2">PLP homeostasis protein</shortName>
    </recommendedName>
</protein>
<evidence type="ECO:0000313" key="5">
    <source>
        <dbReference type="EMBL" id="MFC4351794.1"/>
    </source>
</evidence>
<dbReference type="RefSeq" id="WP_382422141.1">
    <property type="nucleotide sequence ID" value="NZ_JBHSCW010000004.1"/>
</dbReference>
<comment type="similarity">
    <text evidence="2 3">Belongs to the pyridoxal phosphate-binding protein YggS/PROSC family.</text>
</comment>
<dbReference type="InterPro" id="IPR001608">
    <property type="entry name" value="Ala_racemase_N"/>
</dbReference>
<feature type="domain" description="Alanine racemase N-terminal" evidence="4">
    <location>
        <begin position="12"/>
        <end position="226"/>
    </location>
</feature>
<evidence type="ECO:0000256" key="3">
    <source>
        <dbReference type="RuleBase" id="RU004514"/>
    </source>
</evidence>
<name>A0ABV8UL47_9PROT</name>
<keyword evidence="1 2" id="KW-0663">Pyridoxal phosphate</keyword>
<sequence>MTTGTGPDIAANLEQIRQRIDRAAQKSGRTAQDVTLVAVSKTHPQERVKAALDAGHRIFGENRVQEAEGKYPGLREAFPELELHLIGPLQTNKAEDAVALFDVIQTLDREKLAKALVKAMDKLDRRPPCFVQVNVGEEPQKAGVLPEEADAFIASCRDDYGLPLAGVMCIPPLDEAPAPHFALLRQIAERNGLAGLSMGMSGDYETAVELGATHVRVGTAIFGERPPQS</sequence>
<dbReference type="InterPro" id="IPR011078">
    <property type="entry name" value="PyrdxlP_homeostasis"/>
</dbReference>
<accession>A0ABV8UL47</accession>
<feature type="modified residue" description="N6-(pyridoxal phosphate)lysine" evidence="2">
    <location>
        <position position="41"/>
    </location>
</feature>
<proteinExistence type="inferred from homology"/>
<dbReference type="CDD" id="cd00635">
    <property type="entry name" value="PLPDE_III_YBL036c_like"/>
    <property type="match status" value="1"/>
</dbReference>
<gene>
    <name evidence="5" type="ORF">ACFOW6_09595</name>
</gene>
<dbReference type="SUPFAM" id="SSF51419">
    <property type="entry name" value="PLP-binding barrel"/>
    <property type="match status" value="1"/>
</dbReference>
<dbReference type="HAMAP" id="MF_02087">
    <property type="entry name" value="PLP_homeostasis"/>
    <property type="match status" value="1"/>
</dbReference>
<reference evidence="6" key="1">
    <citation type="journal article" date="2019" name="Int. J. Syst. Evol. Microbiol.">
        <title>The Global Catalogue of Microorganisms (GCM) 10K type strain sequencing project: providing services to taxonomists for standard genome sequencing and annotation.</title>
        <authorList>
            <consortium name="The Broad Institute Genomics Platform"/>
            <consortium name="The Broad Institute Genome Sequencing Center for Infectious Disease"/>
            <person name="Wu L."/>
            <person name="Ma J."/>
        </authorList>
    </citation>
    <scope>NUCLEOTIDE SEQUENCE [LARGE SCALE GENOMIC DNA]</scope>
    <source>
        <strain evidence="6">CECT 8472</strain>
    </source>
</reference>
<dbReference type="PIRSF" id="PIRSF004848">
    <property type="entry name" value="YBL036c_PLPDEIII"/>
    <property type="match status" value="1"/>
</dbReference>
<dbReference type="Proteomes" id="UP001595799">
    <property type="component" value="Unassembled WGS sequence"/>
</dbReference>
<dbReference type="NCBIfam" id="TIGR00044">
    <property type="entry name" value="YggS family pyridoxal phosphate-dependent enzyme"/>
    <property type="match status" value="1"/>
</dbReference>
<dbReference type="InterPro" id="IPR029066">
    <property type="entry name" value="PLP-binding_barrel"/>
</dbReference>
<dbReference type="PANTHER" id="PTHR10146">
    <property type="entry name" value="PROLINE SYNTHETASE CO-TRANSCRIBED BACTERIAL HOMOLOG PROTEIN"/>
    <property type="match status" value="1"/>
</dbReference>
<evidence type="ECO:0000313" key="6">
    <source>
        <dbReference type="Proteomes" id="UP001595799"/>
    </source>
</evidence>
<comment type="caution">
    <text evidence="5">The sequence shown here is derived from an EMBL/GenBank/DDBJ whole genome shotgun (WGS) entry which is preliminary data.</text>
</comment>
<evidence type="ECO:0000259" key="4">
    <source>
        <dbReference type="Pfam" id="PF01168"/>
    </source>
</evidence>